<evidence type="ECO:0000256" key="1">
    <source>
        <dbReference type="SAM" id="MobiDB-lite"/>
    </source>
</evidence>
<accession>A0AA39R4C3</accession>
<evidence type="ECO:0000256" key="2">
    <source>
        <dbReference type="SAM" id="Phobius"/>
    </source>
</evidence>
<evidence type="ECO:0008006" key="5">
    <source>
        <dbReference type="Google" id="ProtNLM"/>
    </source>
</evidence>
<dbReference type="Proteomes" id="UP001166286">
    <property type="component" value="Unassembled WGS sequence"/>
</dbReference>
<gene>
    <name evidence="3" type="ORF">JMJ35_003239</name>
</gene>
<keyword evidence="4" id="KW-1185">Reference proteome</keyword>
<dbReference type="InterPro" id="IPR021848">
    <property type="entry name" value="HODM_asu-like"/>
</dbReference>
<organism evidence="3 4">
    <name type="scientific">Cladonia borealis</name>
    <dbReference type="NCBI Taxonomy" id="184061"/>
    <lineage>
        <taxon>Eukaryota</taxon>
        <taxon>Fungi</taxon>
        <taxon>Dikarya</taxon>
        <taxon>Ascomycota</taxon>
        <taxon>Pezizomycotina</taxon>
        <taxon>Lecanoromycetes</taxon>
        <taxon>OSLEUM clade</taxon>
        <taxon>Lecanoromycetidae</taxon>
        <taxon>Lecanorales</taxon>
        <taxon>Lecanorineae</taxon>
        <taxon>Cladoniaceae</taxon>
        <taxon>Cladonia</taxon>
    </lineage>
</organism>
<keyword evidence="2" id="KW-0812">Transmembrane</keyword>
<dbReference type="EMBL" id="JAFEKC020000005">
    <property type="protein sequence ID" value="KAK0514622.1"/>
    <property type="molecule type" value="Genomic_DNA"/>
</dbReference>
<proteinExistence type="predicted"/>
<evidence type="ECO:0000313" key="4">
    <source>
        <dbReference type="Proteomes" id="UP001166286"/>
    </source>
</evidence>
<dbReference type="AlphaFoldDB" id="A0AA39R4C3"/>
<name>A0AA39R4C3_9LECA</name>
<keyword evidence="2" id="KW-0472">Membrane</keyword>
<feature type="transmembrane region" description="Helical" evidence="2">
    <location>
        <begin position="27"/>
        <end position="46"/>
    </location>
</feature>
<sequence length="433" mass="50016">MVSNIRFVAQEQLEHCLQLFSQSLKPALYGGLFVILCASLLFTGWIKRNKPVLRRATSPDLEKPTTKKVNTFKAPGRPPGVWTPVDFKRPDPEPYPDWDVHRTNPLPYRPFKHGPYHITMGLRTMHWDDWIELDNHYLKFHADKTRRIEERGVTHCRTAPEAMDGAIELLEELCDYLPQRYPTLYQKTEVGMDNLVTNESFNIIQRPLPEDPMQTCARLVQDDLAIMFERPDGQYYLLAGAILLAGFWRLGDKFGMPLSEIHTSGDVPGFKTKLEKGMMNFFRRVQPNGPVLRNNYFLQVDDELAWSSSIGPEDGDHTQAVGWDTAKKNKAIEHHYFRSERQSLRRLPRSGGVVFTIRTYFEPITAIAKEPGVPGRLASAVRSWGDDVAKYKGRERYQDVLLEYLDEQHRQQVEKGVVSEDYAQEDEGRKYPY</sequence>
<dbReference type="Pfam" id="PF11927">
    <property type="entry name" value="HODM_asu-like"/>
    <property type="match status" value="1"/>
</dbReference>
<feature type="region of interest" description="Disordered" evidence="1">
    <location>
        <begin position="413"/>
        <end position="433"/>
    </location>
</feature>
<comment type="caution">
    <text evidence="3">The sequence shown here is derived from an EMBL/GenBank/DDBJ whole genome shotgun (WGS) entry which is preliminary data.</text>
</comment>
<keyword evidence="2" id="KW-1133">Transmembrane helix</keyword>
<reference evidence="3" key="1">
    <citation type="submission" date="2023-03" db="EMBL/GenBank/DDBJ databases">
        <title>Complete genome of Cladonia borealis.</title>
        <authorList>
            <person name="Park H."/>
        </authorList>
    </citation>
    <scope>NUCLEOTIDE SEQUENCE</scope>
    <source>
        <strain evidence="3">ANT050790</strain>
    </source>
</reference>
<protein>
    <recommendedName>
        <fullName evidence="5">Mannosyl transferase</fullName>
    </recommendedName>
</protein>
<evidence type="ECO:0000313" key="3">
    <source>
        <dbReference type="EMBL" id="KAK0514622.1"/>
    </source>
</evidence>